<dbReference type="Pfam" id="PF07690">
    <property type="entry name" value="MFS_1"/>
    <property type="match status" value="1"/>
</dbReference>
<keyword evidence="2 4" id="KW-1133">Transmembrane helix</keyword>
<feature type="transmembrane region" description="Helical" evidence="4">
    <location>
        <begin position="214"/>
        <end position="231"/>
    </location>
</feature>
<feature type="transmembrane region" description="Helical" evidence="4">
    <location>
        <begin position="44"/>
        <end position="65"/>
    </location>
</feature>
<proteinExistence type="predicted"/>
<dbReference type="Gene3D" id="1.20.1250.20">
    <property type="entry name" value="MFS general substrate transporter like domains"/>
    <property type="match status" value="2"/>
</dbReference>
<name>A0ABW6ALL2_9BACT</name>
<dbReference type="SUPFAM" id="SSF103473">
    <property type="entry name" value="MFS general substrate transporter"/>
    <property type="match status" value="1"/>
</dbReference>
<feature type="transmembrane region" description="Helical" evidence="4">
    <location>
        <begin position="251"/>
        <end position="272"/>
    </location>
</feature>
<evidence type="ECO:0000256" key="1">
    <source>
        <dbReference type="ARBA" id="ARBA00022692"/>
    </source>
</evidence>
<keyword evidence="3 4" id="KW-0472">Membrane</keyword>
<dbReference type="PANTHER" id="PTHR23521">
    <property type="entry name" value="TRANSPORTER MFS SUPERFAMILY"/>
    <property type="match status" value="1"/>
</dbReference>
<gene>
    <name evidence="6" type="ORF">ACFS25_14500</name>
</gene>
<accession>A0ABW6ALL2</accession>
<comment type="caution">
    <text evidence="6">The sequence shown here is derived from an EMBL/GenBank/DDBJ whole genome shotgun (WGS) entry which is preliminary data.</text>
</comment>
<feature type="transmembrane region" description="Helical" evidence="4">
    <location>
        <begin position="12"/>
        <end position="32"/>
    </location>
</feature>
<reference evidence="7" key="1">
    <citation type="journal article" date="2019" name="Int. J. Syst. Evol. Microbiol.">
        <title>The Global Catalogue of Microorganisms (GCM) 10K type strain sequencing project: providing services to taxonomists for standard genome sequencing and annotation.</title>
        <authorList>
            <consortium name="The Broad Institute Genomics Platform"/>
            <consortium name="The Broad Institute Genome Sequencing Center for Infectious Disease"/>
            <person name="Wu L."/>
            <person name="Ma J."/>
        </authorList>
    </citation>
    <scope>NUCLEOTIDE SEQUENCE [LARGE SCALE GENOMIC DNA]</scope>
    <source>
        <strain evidence="7">KCTC 52490</strain>
    </source>
</reference>
<protein>
    <submittedName>
        <fullName evidence="6">MFS transporter</fullName>
    </submittedName>
</protein>
<sequence length="396" mass="42364">MLVSSGSKVQLLVIVFAQFAGTSLWFAGNAILPELQSLLKTTGLTSWITSSVQIGFIAGTLLYALFAIPDRFRSTHVFLVSVVLAALVNLAWLVLPLQAGTLLASRFMTGFFLAGVYPVGMKIAADRFKTGLGQAMGFLVGALVLGTAFPYLIRGLGASVPFRTLLLSVSLLAISGGVLLTAVVPTKPILTRGHLFNVQALLSLGKPSAFRPAMLGYFGHMWELYTFWAFLPTLLSYYQQQHPAIYIMNSLWAFGAIAAGALGCVGGGYLALRIGSPRVARYLLLTSGLCIMLTPVMLAAPPFLFGLFLLVWGASAAGDSPQFSTLVASHTAVDNRGSILTLVTCFGFLLTVLSIQLMAWLVAHVGVSGWLFYSLLPGPILGLWAMSRNRHISRIG</sequence>
<dbReference type="PROSITE" id="PS50850">
    <property type="entry name" value="MFS"/>
    <property type="match status" value="1"/>
</dbReference>
<dbReference type="InterPro" id="IPR020846">
    <property type="entry name" value="MFS_dom"/>
</dbReference>
<feature type="domain" description="Major facilitator superfamily (MFS) profile" evidence="5">
    <location>
        <begin position="1"/>
        <end position="396"/>
    </location>
</feature>
<feature type="transmembrane region" description="Helical" evidence="4">
    <location>
        <begin position="367"/>
        <end position="386"/>
    </location>
</feature>
<keyword evidence="1 4" id="KW-0812">Transmembrane</keyword>
<evidence type="ECO:0000259" key="5">
    <source>
        <dbReference type="PROSITE" id="PS50850"/>
    </source>
</evidence>
<feature type="transmembrane region" description="Helical" evidence="4">
    <location>
        <begin position="165"/>
        <end position="184"/>
    </location>
</feature>
<evidence type="ECO:0000256" key="2">
    <source>
        <dbReference type="ARBA" id="ARBA00022989"/>
    </source>
</evidence>
<evidence type="ECO:0000313" key="7">
    <source>
        <dbReference type="Proteomes" id="UP001597512"/>
    </source>
</evidence>
<dbReference type="InterPro" id="IPR011701">
    <property type="entry name" value="MFS"/>
</dbReference>
<organism evidence="6 7">
    <name type="scientific">Spirosoma flavum</name>
    <dbReference type="NCBI Taxonomy" id="2048557"/>
    <lineage>
        <taxon>Bacteria</taxon>
        <taxon>Pseudomonadati</taxon>
        <taxon>Bacteroidota</taxon>
        <taxon>Cytophagia</taxon>
        <taxon>Cytophagales</taxon>
        <taxon>Cytophagaceae</taxon>
        <taxon>Spirosoma</taxon>
    </lineage>
</organism>
<feature type="transmembrane region" description="Helical" evidence="4">
    <location>
        <begin position="339"/>
        <end position="361"/>
    </location>
</feature>
<dbReference type="RefSeq" id="WP_381502091.1">
    <property type="nucleotide sequence ID" value="NZ_JBHUOM010000008.1"/>
</dbReference>
<feature type="transmembrane region" description="Helical" evidence="4">
    <location>
        <begin position="132"/>
        <end position="153"/>
    </location>
</feature>
<evidence type="ECO:0000256" key="3">
    <source>
        <dbReference type="ARBA" id="ARBA00023136"/>
    </source>
</evidence>
<feature type="transmembrane region" description="Helical" evidence="4">
    <location>
        <begin position="101"/>
        <end position="120"/>
    </location>
</feature>
<evidence type="ECO:0000313" key="6">
    <source>
        <dbReference type="EMBL" id="MFD2935003.1"/>
    </source>
</evidence>
<dbReference type="InterPro" id="IPR036259">
    <property type="entry name" value="MFS_trans_sf"/>
</dbReference>
<evidence type="ECO:0000256" key="4">
    <source>
        <dbReference type="SAM" id="Phobius"/>
    </source>
</evidence>
<feature type="transmembrane region" description="Helical" evidence="4">
    <location>
        <begin position="77"/>
        <end position="95"/>
    </location>
</feature>
<keyword evidence="7" id="KW-1185">Reference proteome</keyword>
<dbReference type="Proteomes" id="UP001597512">
    <property type="component" value="Unassembled WGS sequence"/>
</dbReference>
<dbReference type="EMBL" id="JBHUOM010000008">
    <property type="protein sequence ID" value="MFD2935003.1"/>
    <property type="molecule type" value="Genomic_DNA"/>
</dbReference>
<dbReference type="PANTHER" id="PTHR23521:SF3">
    <property type="entry name" value="MFS TRANSPORTER"/>
    <property type="match status" value="1"/>
</dbReference>